<dbReference type="EC" id="3.1.26.4" evidence="6 14"/>
<evidence type="ECO:0000256" key="8">
    <source>
        <dbReference type="ARBA" id="ARBA00022490"/>
    </source>
</evidence>
<evidence type="ECO:0000256" key="3">
    <source>
        <dbReference type="ARBA" id="ARBA00004065"/>
    </source>
</evidence>
<evidence type="ECO:0000256" key="12">
    <source>
        <dbReference type="ARBA" id="ARBA00022801"/>
    </source>
</evidence>
<dbReference type="EMBL" id="BAAAZW010000005">
    <property type="protein sequence ID" value="GAA3959342.1"/>
    <property type="molecule type" value="Genomic_DNA"/>
</dbReference>
<evidence type="ECO:0000256" key="15">
    <source>
        <dbReference type="PROSITE-ProRule" id="PRU01319"/>
    </source>
</evidence>
<comment type="catalytic activity">
    <reaction evidence="1 14 15 16">
        <text>Endonucleolytic cleavage to 5'-phosphomonoester.</text>
        <dbReference type="EC" id="3.1.26.4"/>
    </reaction>
</comment>
<dbReference type="InterPro" id="IPR036397">
    <property type="entry name" value="RNaseH_sf"/>
</dbReference>
<name>A0ABP7P433_9ACTN</name>
<evidence type="ECO:0000256" key="6">
    <source>
        <dbReference type="ARBA" id="ARBA00012180"/>
    </source>
</evidence>
<dbReference type="HAMAP" id="MF_00052_B">
    <property type="entry name" value="RNase_HII_B"/>
    <property type="match status" value="1"/>
</dbReference>
<keyword evidence="8 14" id="KW-0963">Cytoplasm</keyword>
<dbReference type="CDD" id="cd07182">
    <property type="entry name" value="RNase_HII_bacteria_HII_like"/>
    <property type="match status" value="1"/>
</dbReference>
<evidence type="ECO:0000256" key="10">
    <source>
        <dbReference type="ARBA" id="ARBA00022723"/>
    </source>
</evidence>
<evidence type="ECO:0000256" key="16">
    <source>
        <dbReference type="RuleBase" id="RU003515"/>
    </source>
</evidence>
<dbReference type="InterPro" id="IPR022898">
    <property type="entry name" value="RNase_HII"/>
</dbReference>
<dbReference type="InterPro" id="IPR012337">
    <property type="entry name" value="RNaseH-like_sf"/>
</dbReference>
<evidence type="ECO:0000256" key="4">
    <source>
        <dbReference type="ARBA" id="ARBA00004496"/>
    </source>
</evidence>
<accession>A0ABP7P433</accession>
<keyword evidence="13 14" id="KW-0464">Manganese</keyword>
<dbReference type="PANTHER" id="PTHR10954:SF18">
    <property type="entry name" value="RIBONUCLEASE HII"/>
    <property type="match status" value="1"/>
</dbReference>
<organism evidence="18 19">
    <name type="scientific">Gordonia caeni</name>
    <dbReference type="NCBI Taxonomy" id="1007097"/>
    <lineage>
        <taxon>Bacteria</taxon>
        <taxon>Bacillati</taxon>
        <taxon>Actinomycetota</taxon>
        <taxon>Actinomycetes</taxon>
        <taxon>Mycobacteriales</taxon>
        <taxon>Gordoniaceae</taxon>
        <taxon>Gordonia</taxon>
    </lineage>
</organism>
<keyword evidence="12 14" id="KW-0378">Hydrolase</keyword>
<dbReference type="NCBIfam" id="NF000595">
    <property type="entry name" value="PRK00015.1-3"/>
    <property type="match status" value="1"/>
</dbReference>
<dbReference type="Proteomes" id="UP001418444">
    <property type="component" value="Unassembled WGS sequence"/>
</dbReference>
<dbReference type="PROSITE" id="PS51975">
    <property type="entry name" value="RNASE_H_2"/>
    <property type="match status" value="1"/>
</dbReference>
<evidence type="ECO:0000313" key="18">
    <source>
        <dbReference type="EMBL" id="GAA3959342.1"/>
    </source>
</evidence>
<proteinExistence type="inferred from homology"/>
<evidence type="ECO:0000256" key="1">
    <source>
        <dbReference type="ARBA" id="ARBA00000077"/>
    </source>
</evidence>
<evidence type="ECO:0000256" key="9">
    <source>
        <dbReference type="ARBA" id="ARBA00022722"/>
    </source>
</evidence>
<dbReference type="NCBIfam" id="NF000598">
    <property type="entry name" value="PRK00015.2-2"/>
    <property type="match status" value="1"/>
</dbReference>
<evidence type="ECO:0000256" key="7">
    <source>
        <dbReference type="ARBA" id="ARBA00019179"/>
    </source>
</evidence>
<feature type="binding site" evidence="14 15">
    <location>
        <position position="132"/>
    </location>
    <ligand>
        <name>a divalent metal cation</name>
        <dbReference type="ChEBI" id="CHEBI:60240"/>
    </ligand>
</feature>
<comment type="caution">
    <text evidence="18">The sequence shown here is derived from an EMBL/GenBank/DDBJ whole genome shotgun (WGS) entry which is preliminary data.</text>
</comment>
<evidence type="ECO:0000256" key="11">
    <source>
        <dbReference type="ARBA" id="ARBA00022759"/>
    </source>
</evidence>
<sequence>MPSSLRWPPRTTVRRAASLRTLEFTLERSGLGPVAGVDEAGRGACAGPLVVAACILRPTQLKSLADLDDSKKLSAATRERLYAAVVRHAAAWSVVAIEAGEIDRIGVHVANLRGMRQAVAGLSMRPGYVLSDGFAVPGLPAPSLPVIGGDANAACIAAASVLAKVTRDRIMTELDGVHAGYDFAVHKGYSTARHMDCLDRLGPSPEHRMSYRNVCR</sequence>
<keyword evidence="11 14" id="KW-0255">Endonuclease</keyword>
<evidence type="ECO:0000256" key="5">
    <source>
        <dbReference type="ARBA" id="ARBA00007383"/>
    </source>
</evidence>
<feature type="binding site" evidence="14 15">
    <location>
        <position position="39"/>
    </location>
    <ligand>
        <name>a divalent metal cation</name>
        <dbReference type="ChEBI" id="CHEBI:60240"/>
    </ligand>
</feature>
<evidence type="ECO:0000256" key="2">
    <source>
        <dbReference type="ARBA" id="ARBA00001946"/>
    </source>
</evidence>
<evidence type="ECO:0000256" key="13">
    <source>
        <dbReference type="ARBA" id="ARBA00023211"/>
    </source>
</evidence>
<keyword evidence="9 14" id="KW-0540">Nuclease</keyword>
<keyword evidence="19" id="KW-1185">Reference proteome</keyword>
<keyword evidence="10 14" id="KW-0479">Metal-binding</keyword>
<reference evidence="19" key="1">
    <citation type="journal article" date="2019" name="Int. J. Syst. Evol. Microbiol.">
        <title>The Global Catalogue of Microorganisms (GCM) 10K type strain sequencing project: providing services to taxonomists for standard genome sequencing and annotation.</title>
        <authorList>
            <consortium name="The Broad Institute Genomics Platform"/>
            <consortium name="The Broad Institute Genome Sequencing Center for Infectious Disease"/>
            <person name="Wu L."/>
            <person name="Ma J."/>
        </authorList>
    </citation>
    <scope>NUCLEOTIDE SEQUENCE [LARGE SCALE GENOMIC DNA]</scope>
    <source>
        <strain evidence="19">JCM 16923</strain>
    </source>
</reference>
<evidence type="ECO:0000259" key="17">
    <source>
        <dbReference type="PROSITE" id="PS51975"/>
    </source>
</evidence>
<comment type="cofactor">
    <cofactor evidence="2">
        <name>Mg(2+)</name>
        <dbReference type="ChEBI" id="CHEBI:18420"/>
    </cofactor>
</comment>
<evidence type="ECO:0000256" key="14">
    <source>
        <dbReference type="HAMAP-Rule" id="MF_00052"/>
    </source>
</evidence>
<gene>
    <name evidence="14" type="primary">rnhB</name>
    <name evidence="18" type="ORF">GCM10022231_18850</name>
</gene>
<comment type="function">
    <text evidence="3 14 16">Endonuclease that specifically degrades the RNA of RNA-DNA hybrids.</text>
</comment>
<dbReference type="Pfam" id="PF01351">
    <property type="entry name" value="RNase_HII"/>
    <property type="match status" value="1"/>
</dbReference>
<dbReference type="RefSeq" id="WP_344783008.1">
    <property type="nucleotide sequence ID" value="NZ_BAAAZW010000005.1"/>
</dbReference>
<protein>
    <recommendedName>
        <fullName evidence="7 14">Ribonuclease HII</fullName>
        <shortName evidence="14">RNase HII</shortName>
        <ecNumber evidence="6 14">3.1.26.4</ecNumber>
    </recommendedName>
</protein>
<comment type="subcellular location">
    <subcellularLocation>
        <location evidence="4 14">Cytoplasm</location>
    </subcellularLocation>
</comment>
<dbReference type="SUPFAM" id="SSF53098">
    <property type="entry name" value="Ribonuclease H-like"/>
    <property type="match status" value="1"/>
</dbReference>
<feature type="domain" description="RNase H type-2" evidence="17">
    <location>
        <begin position="32"/>
        <end position="216"/>
    </location>
</feature>
<evidence type="ECO:0000313" key="19">
    <source>
        <dbReference type="Proteomes" id="UP001418444"/>
    </source>
</evidence>
<dbReference type="PANTHER" id="PTHR10954">
    <property type="entry name" value="RIBONUCLEASE H2 SUBUNIT A"/>
    <property type="match status" value="1"/>
</dbReference>
<dbReference type="InterPro" id="IPR001352">
    <property type="entry name" value="RNase_HII/HIII"/>
</dbReference>
<comment type="cofactor">
    <cofactor evidence="14 15">
        <name>Mn(2+)</name>
        <dbReference type="ChEBI" id="CHEBI:29035"/>
    </cofactor>
    <cofactor evidence="14 15">
        <name>Mg(2+)</name>
        <dbReference type="ChEBI" id="CHEBI:18420"/>
    </cofactor>
    <text evidence="14 15">Manganese or magnesium. Binds 1 divalent metal ion per monomer in the absence of substrate. May bind a second metal ion after substrate binding.</text>
</comment>
<comment type="similarity">
    <text evidence="5 14 16">Belongs to the RNase HII family.</text>
</comment>
<dbReference type="InterPro" id="IPR024567">
    <property type="entry name" value="RNase_HII/HIII_dom"/>
</dbReference>
<feature type="binding site" evidence="14 15">
    <location>
        <position position="38"/>
    </location>
    <ligand>
        <name>a divalent metal cation</name>
        <dbReference type="ChEBI" id="CHEBI:60240"/>
    </ligand>
</feature>
<dbReference type="Gene3D" id="3.30.420.10">
    <property type="entry name" value="Ribonuclease H-like superfamily/Ribonuclease H"/>
    <property type="match status" value="1"/>
</dbReference>